<evidence type="ECO:0000256" key="2">
    <source>
        <dbReference type="SAM" id="Phobius"/>
    </source>
</evidence>
<reference evidence="3 4" key="1">
    <citation type="submission" date="2017-02" db="EMBL/GenBank/DDBJ databases">
        <authorList>
            <person name="Peterson S.W."/>
        </authorList>
    </citation>
    <scope>NUCLEOTIDE SEQUENCE [LARGE SCALE GENOMIC DNA]</scope>
    <source>
        <strain evidence="3 4">VKM Ac-2059</strain>
    </source>
</reference>
<protein>
    <submittedName>
        <fullName evidence="3">Uncharacterized protein</fullName>
    </submittedName>
</protein>
<feature type="compositionally biased region" description="Pro residues" evidence="1">
    <location>
        <begin position="1"/>
        <end position="15"/>
    </location>
</feature>
<dbReference type="EMBL" id="FUZP01000001">
    <property type="protein sequence ID" value="SKC41575.1"/>
    <property type="molecule type" value="Genomic_DNA"/>
</dbReference>
<dbReference type="STRING" id="123320.SAMN06309945_0751"/>
<accession>A0A1T5IR36</accession>
<name>A0A1T5IR36_9MICO</name>
<feature type="transmembrane region" description="Helical" evidence="2">
    <location>
        <begin position="179"/>
        <end position="206"/>
    </location>
</feature>
<keyword evidence="2" id="KW-0812">Transmembrane</keyword>
<feature type="compositionally biased region" description="Low complexity" evidence="1">
    <location>
        <begin position="21"/>
        <end position="33"/>
    </location>
</feature>
<feature type="region of interest" description="Disordered" evidence="1">
    <location>
        <begin position="1"/>
        <end position="33"/>
    </location>
</feature>
<organism evidence="3 4">
    <name type="scientific">Okibacterium fritillariae</name>
    <dbReference type="NCBI Taxonomy" id="123320"/>
    <lineage>
        <taxon>Bacteria</taxon>
        <taxon>Bacillati</taxon>
        <taxon>Actinomycetota</taxon>
        <taxon>Actinomycetes</taxon>
        <taxon>Micrococcales</taxon>
        <taxon>Microbacteriaceae</taxon>
        <taxon>Okibacterium</taxon>
    </lineage>
</organism>
<evidence type="ECO:0000313" key="4">
    <source>
        <dbReference type="Proteomes" id="UP000190857"/>
    </source>
</evidence>
<dbReference type="AlphaFoldDB" id="A0A1T5IR36"/>
<keyword evidence="4" id="KW-1185">Reference proteome</keyword>
<dbReference type="OrthoDB" id="5112211at2"/>
<feature type="transmembrane region" description="Helical" evidence="2">
    <location>
        <begin position="45"/>
        <end position="66"/>
    </location>
</feature>
<dbReference type="RefSeq" id="WP_079726929.1">
    <property type="nucleotide sequence ID" value="NZ_FUZP01000001.1"/>
</dbReference>
<dbReference type="Proteomes" id="UP000190857">
    <property type="component" value="Unassembled WGS sequence"/>
</dbReference>
<evidence type="ECO:0000313" key="3">
    <source>
        <dbReference type="EMBL" id="SKC41575.1"/>
    </source>
</evidence>
<sequence>MHSPLPAPQTPPAPERPSVVRATPTPSIPAAPAASRRLPFPGWPLWLIFGLGIFPSLLALLVLGLAKDASIDVAARQAPLIDRTIVVTGTLDSIDTTSGMPNVTGYYTLEVPAEAEGGTPIELTARGGTNWGFPPSKDFPEQMSFLVERGADPTVVDSGRLGSLEPVTAASERGDRMDVVIAVAAWVISIILFWVCALGLPILAVVQTVRRRRARAERAVAAGGHRWTQPYPKRG</sequence>
<evidence type="ECO:0000256" key="1">
    <source>
        <dbReference type="SAM" id="MobiDB-lite"/>
    </source>
</evidence>
<keyword evidence="2" id="KW-0472">Membrane</keyword>
<keyword evidence="2" id="KW-1133">Transmembrane helix</keyword>
<proteinExistence type="predicted"/>
<gene>
    <name evidence="3" type="ORF">SAMN06309945_0751</name>
</gene>